<name>A0ABR6S9W4_ANAVA</name>
<gene>
    <name evidence="2" type="ORF">GNE12_14815</name>
</gene>
<protein>
    <recommendedName>
        <fullName evidence="4">Proline/alanine-rich repeat-containing protein</fullName>
    </recommendedName>
</protein>
<evidence type="ECO:0000256" key="1">
    <source>
        <dbReference type="SAM" id="MobiDB-lite"/>
    </source>
</evidence>
<proteinExistence type="predicted"/>
<dbReference type="EMBL" id="JACKZP010000054">
    <property type="protein sequence ID" value="MBC1303185.1"/>
    <property type="molecule type" value="Genomic_DNA"/>
</dbReference>
<keyword evidence="3" id="KW-1185">Reference proteome</keyword>
<evidence type="ECO:0000313" key="2">
    <source>
        <dbReference type="EMBL" id="MBC1303185.1"/>
    </source>
</evidence>
<accession>A0ABR6S9W4</accession>
<comment type="caution">
    <text evidence="2">The sequence shown here is derived from an EMBL/GenBank/DDBJ whole genome shotgun (WGS) entry which is preliminary data.</text>
</comment>
<organism evidence="2 3">
    <name type="scientific">Trichormus variabilis N2B</name>
    <dbReference type="NCBI Taxonomy" id="2681315"/>
    <lineage>
        <taxon>Bacteria</taxon>
        <taxon>Bacillati</taxon>
        <taxon>Cyanobacteriota</taxon>
        <taxon>Cyanophyceae</taxon>
        <taxon>Nostocales</taxon>
        <taxon>Nostocaceae</taxon>
        <taxon>Trichormus</taxon>
    </lineage>
</organism>
<feature type="non-terminal residue" evidence="2">
    <location>
        <position position="96"/>
    </location>
</feature>
<sequence>MKVRNILVATTIPVLVGFISLHQVNAAHQVQQIAQASEPPSGQRPPRPDFKAAAAKLGVTEQQLKDALGVPAKPPGEGQRPPRPDFKAAAAKLGVT</sequence>
<dbReference type="Proteomes" id="UP000570851">
    <property type="component" value="Unassembled WGS sequence"/>
</dbReference>
<feature type="region of interest" description="Disordered" evidence="1">
    <location>
        <begin position="66"/>
        <end position="96"/>
    </location>
</feature>
<reference evidence="2 3" key="1">
    <citation type="submission" date="2019-11" db="EMBL/GenBank/DDBJ databases">
        <title>Comparison of genomes from free-living endosymbiotic cyanobacteria isolated from Azolla.</title>
        <authorList>
            <person name="Thiel T."/>
            <person name="Pratte B."/>
        </authorList>
    </citation>
    <scope>NUCLEOTIDE SEQUENCE [LARGE SCALE GENOMIC DNA]</scope>
    <source>
        <strain evidence="2 3">N2B</strain>
    </source>
</reference>
<evidence type="ECO:0000313" key="3">
    <source>
        <dbReference type="Proteomes" id="UP000570851"/>
    </source>
</evidence>
<evidence type="ECO:0008006" key="4">
    <source>
        <dbReference type="Google" id="ProtNLM"/>
    </source>
</evidence>